<name>A0AAN9K8F9_CLITE</name>
<evidence type="ECO:0000313" key="2">
    <source>
        <dbReference type="Proteomes" id="UP001359559"/>
    </source>
</evidence>
<reference evidence="1 2" key="1">
    <citation type="submission" date="2024-01" db="EMBL/GenBank/DDBJ databases">
        <title>The genomes of 5 underutilized Papilionoideae crops provide insights into root nodulation and disease resistance.</title>
        <authorList>
            <person name="Yuan L."/>
        </authorList>
    </citation>
    <scope>NUCLEOTIDE SEQUENCE [LARGE SCALE GENOMIC DNA]</scope>
    <source>
        <strain evidence="1">LY-2023</strain>
        <tissue evidence="1">Leaf</tissue>
    </source>
</reference>
<sequence>MKRKLKDFKCSTLRLLVQLQKRKELKSISQQKKRGKRKSFKGSTMNTYHCLSIGHRSCPVSTSNKSRPIYHTK</sequence>
<keyword evidence="2" id="KW-1185">Reference proteome</keyword>
<dbReference type="AlphaFoldDB" id="A0AAN9K8F9"/>
<proteinExistence type="predicted"/>
<gene>
    <name evidence="1" type="ORF">RJT34_10288</name>
</gene>
<comment type="caution">
    <text evidence="1">The sequence shown here is derived from an EMBL/GenBank/DDBJ whole genome shotgun (WGS) entry which is preliminary data.</text>
</comment>
<organism evidence="1 2">
    <name type="scientific">Clitoria ternatea</name>
    <name type="common">Butterfly pea</name>
    <dbReference type="NCBI Taxonomy" id="43366"/>
    <lineage>
        <taxon>Eukaryota</taxon>
        <taxon>Viridiplantae</taxon>
        <taxon>Streptophyta</taxon>
        <taxon>Embryophyta</taxon>
        <taxon>Tracheophyta</taxon>
        <taxon>Spermatophyta</taxon>
        <taxon>Magnoliopsida</taxon>
        <taxon>eudicotyledons</taxon>
        <taxon>Gunneridae</taxon>
        <taxon>Pentapetalae</taxon>
        <taxon>rosids</taxon>
        <taxon>fabids</taxon>
        <taxon>Fabales</taxon>
        <taxon>Fabaceae</taxon>
        <taxon>Papilionoideae</taxon>
        <taxon>50 kb inversion clade</taxon>
        <taxon>NPAAA clade</taxon>
        <taxon>indigoferoid/millettioid clade</taxon>
        <taxon>Phaseoleae</taxon>
        <taxon>Clitoria</taxon>
    </lineage>
</organism>
<protein>
    <submittedName>
        <fullName evidence="1">Uncharacterized protein</fullName>
    </submittedName>
</protein>
<evidence type="ECO:0000313" key="1">
    <source>
        <dbReference type="EMBL" id="KAK7311861.1"/>
    </source>
</evidence>
<accession>A0AAN9K8F9</accession>
<dbReference type="EMBL" id="JAYKXN010000002">
    <property type="protein sequence ID" value="KAK7311861.1"/>
    <property type="molecule type" value="Genomic_DNA"/>
</dbReference>
<dbReference type="Proteomes" id="UP001359559">
    <property type="component" value="Unassembled WGS sequence"/>
</dbReference>